<dbReference type="PANTHER" id="PTHR30576">
    <property type="entry name" value="COLANIC BIOSYNTHESIS UDP-GLUCOSE LIPID CARRIER TRANSFERASE"/>
    <property type="match status" value="1"/>
</dbReference>
<proteinExistence type="inferred from homology"/>
<dbReference type="Pfam" id="PF02397">
    <property type="entry name" value="Bac_transf"/>
    <property type="match status" value="1"/>
</dbReference>
<protein>
    <submittedName>
        <fullName evidence="9">Exopolysaccharide biosynthesis polyprenyl glycosylphosphotransferase</fullName>
    </submittedName>
</protein>
<dbReference type="InterPro" id="IPR017475">
    <property type="entry name" value="EPS_sugar_tfrase"/>
</dbReference>
<keyword evidence="10" id="KW-1185">Reference proteome</keyword>
<feature type="transmembrane region" description="Helical" evidence="7">
    <location>
        <begin position="45"/>
        <end position="67"/>
    </location>
</feature>
<organism evidence="9 10">
    <name type="scientific">Chromohalobacter moromii</name>
    <dbReference type="NCBI Taxonomy" id="2860329"/>
    <lineage>
        <taxon>Bacteria</taxon>
        <taxon>Pseudomonadati</taxon>
        <taxon>Pseudomonadota</taxon>
        <taxon>Gammaproteobacteria</taxon>
        <taxon>Oceanospirillales</taxon>
        <taxon>Halomonadaceae</taxon>
        <taxon>Chromohalobacter</taxon>
    </lineage>
</organism>
<dbReference type="PANTHER" id="PTHR30576:SF0">
    <property type="entry name" value="UNDECAPRENYL-PHOSPHATE N-ACETYLGALACTOSAMINYL 1-PHOSPHATE TRANSFERASE-RELATED"/>
    <property type="match status" value="1"/>
</dbReference>
<evidence type="ECO:0000256" key="4">
    <source>
        <dbReference type="ARBA" id="ARBA00022692"/>
    </source>
</evidence>
<dbReference type="GO" id="GO:0016020">
    <property type="term" value="C:membrane"/>
    <property type="evidence" value="ECO:0007669"/>
    <property type="project" value="UniProtKB-SubCell"/>
</dbReference>
<name>A0A9X2X5G2_9GAMM</name>
<feature type="transmembrane region" description="Helical" evidence="7">
    <location>
        <begin position="138"/>
        <end position="157"/>
    </location>
</feature>
<evidence type="ECO:0000313" key="9">
    <source>
        <dbReference type="EMBL" id="MCT8506823.1"/>
    </source>
</evidence>
<evidence type="ECO:0000256" key="5">
    <source>
        <dbReference type="ARBA" id="ARBA00022989"/>
    </source>
</evidence>
<keyword evidence="3" id="KW-0808">Transferase</keyword>
<feature type="transmembrane region" description="Helical" evidence="7">
    <location>
        <begin position="79"/>
        <end position="98"/>
    </location>
</feature>
<comment type="caution">
    <text evidence="9">The sequence shown here is derived from an EMBL/GenBank/DDBJ whole genome shotgun (WGS) entry which is preliminary data.</text>
</comment>
<evidence type="ECO:0000313" key="10">
    <source>
        <dbReference type="Proteomes" id="UP001145353"/>
    </source>
</evidence>
<dbReference type="AlphaFoldDB" id="A0A9X2X5G2"/>
<dbReference type="GO" id="GO:0016780">
    <property type="term" value="F:phosphotransferase activity, for other substituted phosphate groups"/>
    <property type="evidence" value="ECO:0007669"/>
    <property type="project" value="TreeGrafter"/>
</dbReference>
<evidence type="ECO:0000256" key="7">
    <source>
        <dbReference type="SAM" id="Phobius"/>
    </source>
</evidence>
<gene>
    <name evidence="9" type="ORF">KZO87_15700</name>
</gene>
<dbReference type="RefSeq" id="WP_247640620.1">
    <property type="nucleotide sequence ID" value="NZ_JAHXCZ010000007.1"/>
</dbReference>
<reference evidence="9" key="2">
    <citation type="journal article" date="2022" name="Syst. Appl. Microbiol.">
        <title>Chromohalobacter moromii sp. nov., a moderately halophilic bacterium isolated from lupine-based moromi fermentation.</title>
        <authorList>
            <person name="Lulf R.H."/>
            <person name="Hilgarth M."/>
            <person name="Ehrmann M.A."/>
        </authorList>
    </citation>
    <scope>NUCLEOTIDE SEQUENCE</scope>
    <source>
        <strain evidence="9">TMW 2.2304</strain>
    </source>
</reference>
<dbReference type="Proteomes" id="UP001145353">
    <property type="component" value="Unassembled WGS sequence"/>
</dbReference>
<accession>A0A9X2X5G2</accession>
<feature type="transmembrane region" description="Helical" evidence="7">
    <location>
        <begin position="110"/>
        <end position="132"/>
    </location>
</feature>
<feature type="domain" description="Bacterial sugar transferase" evidence="8">
    <location>
        <begin position="264"/>
        <end position="444"/>
    </location>
</feature>
<dbReference type="InterPro" id="IPR003362">
    <property type="entry name" value="Bact_transf"/>
</dbReference>
<keyword evidence="6 7" id="KW-0472">Membrane</keyword>
<dbReference type="NCBIfam" id="TIGR03025">
    <property type="entry name" value="EPS_sugtrans"/>
    <property type="match status" value="1"/>
</dbReference>
<evidence type="ECO:0000256" key="2">
    <source>
        <dbReference type="ARBA" id="ARBA00006464"/>
    </source>
</evidence>
<keyword evidence="4 7" id="KW-0812">Transmembrane</keyword>
<comment type="subcellular location">
    <subcellularLocation>
        <location evidence="1">Membrane</location>
        <topology evidence="1">Multi-pass membrane protein</topology>
    </subcellularLocation>
</comment>
<evidence type="ECO:0000256" key="1">
    <source>
        <dbReference type="ARBA" id="ARBA00004141"/>
    </source>
</evidence>
<sequence>MFNKHKVLEKMDRSAWGGGESWAASGQALDTRYERRHSRWYEQCLMGMPFHFIVGLPAVVMVPSLVVHGEGFWRDLPPGLATTLWAVGAAFLITLFVLHRMTRFPGTQAVVYVVPLVSAVFALTWALLLGVAPVDERVLWGGYVASLLWFLVGYAAAQRFRRPRFALVPLGEARHLTETEESRLYRLEVPRLGAQRIDGIVADLRSDALNHEWMRFLTKCMLNGIPVYQIKQIDESRTGRVKLEHLADTELTSLLPSPLYSACKRGLDLCGALLLLPLLAPVMLATAWAIRHDSAGPALFVQQRMGHRGVPFRIYKFRSMYCDMKGKEFASGEDDPRITPVGKIIRKYRLDELPQLLNVLKGDMSFIGPRPEPVDLSQWYEKDIPLFSYRRVVRPGISGWAQVEQGYAAEVDDMAIKLQYDFYYIKHFSLWLDVLILLRTLKTISTGFGAR</sequence>
<feature type="transmembrane region" description="Helical" evidence="7">
    <location>
        <begin position="269"/>
        <end position="290"/>
    </location>
</feature>
<keyword evidence="5 7" id="KW-1133">Transmembrane helix</keyword>
<reference evidence="9" key="1">
    <citation type="submission" date="2021-07" db="EMBL/GenBank/DDBJ databases">
        <authorList>
            <person name="Luelf R.H."/>
        </authorList>
    </citation>
    <scope>NUCLEOTIDE SEQUENCE</scope>
    <source>
        <strain evidence="9">TMW 2.2304</strain>
    </source>
</reference>
<evidence type="ECO:0000256" key="6">
    <source>
        <dbReference type="ARBA" id="ARBA00023136"/>
    </source>
</evidence>
<evidence type="ECO:0000256" key="3">
    <source>
        <dbReference type="ARBA" id="ARBA00022679"/>
    </source>
</evidence>
<comment type="similarity">
    <text evidence="2">Belongs to the bacterial sugar transferase family.</text>
</comment>
<evidence type="ECO:0000259" key="8">
    <source>
        <dbReference type="Pfam" id="PF02397"/>
    </source>
</evidence>
<dbReference type="EMBL" id="JAHXDE010000007">
    <property type="protein sequence ID" value="MCT8506823.1"/>
    <property type="molecule type" value="Genomic_DNA"/>
</dbReference>